<dbReference type="RefSeq" id="WP_184607790.1">
    <property type="nucleotide sequence ID" value="NZ_BOOS01000014.1"/>
</dbReference>
<evidence type="ECO:0000256" key="2">
    <source>
        <dbReference type="PROSITE-ProRule" id="PRU10007"/>
    </source>
</evidence>
<evidence type="ECO:0000313" key="5">
    <source>
        <dbReference type="EMBL" id="MBB5624413.1"/>
    </source>
</evidence>
<protein>
    <submittedName>
        <fullName evidence="5">Acyl-CoA reductase-like NAD-dependent aldehyde dehydrogenase</fullName>
    </submittedName>
</protein>
<dbReference type="InterPro" id="IPR016163">
    <property type="entry name" value="Ald_DH_C"/>
</dbReference>
<sequence length="495" mass="51581">MSTATEHRTFDSLNPATGAVVGTHPVHDAAAVRAAVRDAGDAARWWARLGHAERRRRLLDFKAVLTRELGRVADLIHEETGKPVGDATLETVLAIVHLDWAARNARKVLGPRRVSPGLISVNMAATLEYLPLGVVGVIGPWNYPLFTPMGSIGYALAAGNAVVFKPSELTPGVGALLAELFAESVPEHRVLQVVTGLGETGAALAADPGVGKIAFTGSTATAKRVMAACAANLTPLVAECGGKDALIVDAGADLAAAADAALWGAMSNAGQTCVGVERVYVVDAVYDAFMGELTTRAEGLRAGEHYGPVTMPSQTEVIRRHVDDALARGGTAVVGGAGSVRPPYVDPVVLTGVPEDSSAVREETFGPTITVTRVATAEEALEKANAAAYGLGGAVYSGDSRRAMELARAMLTGMTAVNSVISFAGVPALPFGGVGDSGFGRIHGADGLREFTRAKAITRQRFPLPGMKITSFSRTPAELQRLVKMVTILHGRRKS</sequence>
<accession>A0A7W9DMK9</accession>
<comment type="caution">
    <text evidence="5">The sequence shown here is derived from an EMBL/GenBank/DDBJ whole genome shotgun (WGS) entry which is preliminary data.</text>
</comment>
<dbReference type="Pfam" id="PF00171">
    <property type="entry name" value="Aldedh"/>
    <property type="match status" value="1"/>
</dbReference>
<dbReference type="InterPro" id="IPR029510">
    <property type="entry name" value="Ald_DH_CS_GLU"/>
</dbReference>
<dbReference type="InterPro" id="IPR016161">
    <property type="entry name" value="Ald_DH/histidinol_DH"/>
</dbReference>
<dbReference type="Gene3D" id="3.40.605.10">
    <property type="entry name" value="Aldehyde Dehydrogenase, Chain A, domain 1"/>
    <property type="match status" value="1"/>
</dbReference>
<dbReference type="EMBL" id="JACHBR010000001">
    <property type="protein sequence ID" value="MBB5624413.1"/>
    <property type="molecule type" value="Genomic_DNA"/>
</dbReference>
<dbReference type="SUPFAM" id="SSF53720">
    <property type="entry name" value="ALDH-like"/>
    <property type="match status" value="1"/>
</dbReference>
<comment type="similarity">
    <text evidence="3">Belongs to the aldehyde dehydrogenase family.</text>
</comment>
<dbReference type="PROSITE" id="PS00687">
    <property type="entry name" value="ALDEHYDE_DEHYDR_GLU"/>
    <property type="match status" value="1"/>
</dbReference>
<dbReference type="CDD" id="cd07099">
    <property type="entry name" value="ALDH_DDALDH"/>
    <property type="match status" value="1"/>
</dbReference>
<dbReference type="GO" id="GO:0016620">
    <property type="term" value="F:oxidoreductase activity, acting on the aldehyde or oxo group of donors, NAD or NADP as acceptor"/>
    <property type="evidence" value="ECO:0007669"/>
    <property type="project" value="InterPro"/>
</dbReference>
<keyword evidence="1 3" id="KW-0560">Oxidoreductase</keyword>
<organism evidence="5 6">
    <name type="scientific">Sphaerisporangium krabiense</name>
    <dbReference type="NCBI Taxonomy" id="763782"/>
    <lineage>
        <taxon>Bacteria</taxon>
        <taxon>Bacillati</taxon>
        <taxon>Actinomycetota</taxon>
        <taxon>Actinomycetes</taxon>
        <taxon>Streptosporangiales</taxon>
        <taxon>Streptosporangiaceae</taxon>
        <taxon>Sphaerisporangium</taxon>
    </lineage>
</organism>
<feature type="domain" description="Aldehyde dehydrogenase" evidence="4">
    <location>
        <begin position="5"/>
        <end position="457"/>
    </location>
</feature>
<gene>
    <name evidence="5" type="ORF">BJ981_000112</name>
</gene>
<dbReference type="Proteomes" id="UP000588112">
    <property type="component" value="Unassembled WGS sequence"/>
</dbReference>
<keyword evidence="6" id="KW-1185">Reference proteome</keyword>
<name>A0A7W9DMK9_9ACTN</name>
<reference evidence="5 6" key="1">
    <citation type="submission" date="2020-08" db="EMBL/GenBank/DDBJ databases">
        <title>Sequencing the genomes of 1000 actinobacteria strains.</title>
        <authorList>
            <person name="Klenk H.-P."/>
        </authorList>
    </citation>
    <scope>NUCLEOTIDE SEQUENCE [LARGE SCALE GENOMIC DNA]</scope>
    <source>
        <strain evidence="5 6">DSM 45790</strain>
    </source>
</reference>
<dbReference type="InterPro" id="IPR015590">
    <property type="entry name" value="Aldehyde_DH_dom"/>
</dbReference>
<dbReference type="Gene3D" id="3.40.309.10">
    <property type="entry name" value="Aldehyde Dehydrogenase, Chain A, domain 2"/>
    <property type="match status" value="1"/>
</dbReference>
<dbReference type="PANTHER" id="PTHR11699">
    <property type="entry name" value="ALDEHYDE DEHYDROGENASE-RELATED"/>
    <property type="match status" value="1"/>
</dbReference>
<evidence type="ECO:0000259" key="4">
    <source>
        <dbReference type="Pfam" id="PF00171"/>
    </source>
</evidence>
<evidence type="ECO:0000256" key="1">
    <source>
        <dbReference type="ARBA" id="ARBA00023002"/>
    </source>
</evidence>
<dbReference type="InterPro" id="IPR016162">
    <property type="entry name" value="Ald_DH_N"/>
</dbReference>
<evidence type="ECO:0000313" key="6">
    <source>
        <dbReference type="Proteomes" id="UP000588112"/>
    </source>
</evidence>
<dbReference type="AlphaFoldDB" id="A0A7W9DMK9"/>
<proteinExistence type="inferred from homology"/>
<feature type="active site" evidence="2">
    <location>
        <position position="239"/>
    </location>
</feature>
<evidence type="ECO:0000256" key="3">
    <source>
        <dbReference type="RuleBase" id="RU003345"/>
    </source>
</evidence>